<dbReference type="Proteomes" id="UP000053405">
    <property type="component" value="Unassembled WGS sequence"/>
</dbReference>
<evidence type="ECO:0000256" key="1">
    <source>
        <dbReference type="SAM" id="MobiDB-lite"/>
    </source>
</evidence>
<dbReference type="GO" id="GO:0008199">
    <property type="term" value="F:ferric iron binding"/>
    <property type="evidence" value="ECO:0007669"/>
    <property type="project" value="InterPro"/>
</dbReference>
<feature type="region of interest" description="Disordered" evidence="1">
    <location>
        <begin position="293"/>
        <end position="322"/>
    </location>
</feature>
<feature type="compositionally biased region" description="Gly residues" evidence="1">
    <location>
        <begin position="305"/>
        <end position="315"/>
    </location>
</feature>
<dbReference type="PANTHER" id="PTHR34315:SF1">
    <property type="entry name" value="INTRADIOL RING-CLEAVAGE DIOXYGENASES DOMAIN-CONTAINING PROTEIN-RELATED"/>
    <property type="match status" value="1"/>
</dbReference>
<keyword evidence="3" id="KW-0223">Dioxygenase</keyword>
<dbReference type="GO" id="GO:0016702">
    <property type="term" value="F:oxidoreductase activity, acting on single donors with incorporation of molecular oxygen, incorporation of two atoms of oxygen"/>
    <property type="evidence" value="ECO:0007669"/>
    <property type="project" value="InterPro"/>
</dbReference>
<dbReference type="EMBL" id="BANT01000016">
    <property type="protein sequence ID" value="GAC57140.1"/>
    <property type="molecule type" value="Genomic_DNA"/>
</dbReference>
<dbReference type="PANTHER" id="PTHR34315">
    <property type="match status" value="1"/>
</dbReference>
<comment type="caution">
    <text evidence="3">The sequence shown here is derived from an EMBL/GenBank/DDBJ whole genome shotgun (WGS) entry which is preliminary data.</text>
</comment>
<organism evidence="3 4">
    <name type="scientific">Gordonia hirsuta DSM 44140 = NBRC 16056</name>
    <dbReference type="NCBI Taxonomy" id="1121927"/>
    <lineage>
        <taxon>Bacteria</taxon>
        <taxon>Bacillati</taxon>
        <taxon>Actinomycetota</taxon>
        <taxon>Actinomycetes</taxon>
        <taxon>Mycobacteriales</taxon>
        <taxon>Gordoniaceae</taxon>
        <taxon>Gordonia</taxon>
    </lineage>
</organism>
<keyword evidence="3" id="KW-0560">Oxidoreductase</keyword>
<name>L7L7L0_9ACTN</name>
<sequence length="322" mass="33954">MIRSPEPEQSPQGPTYEGRPLARPDDEVVDQGAGFDVATLLTRRRMLAFLGAGAGTLALAACSDGSSSKSSSASTGASEAIDAATEEIPEETNGPYPADGSNNVNILQESGIERSDITTSLDGGNRADGVPLTFTFKVTDMANANKPFTGAVVYLWQCDAQGRYSMYSEGVENETFLRGIQKVGRDGNARFTTIVPGCYTGRWTHLHFEVYPDLASATDVKNAIATSQVAFPHKMLNDVYRRTEYSGSAKALAQIGRIENDNVFGDGYSLQMGTFTGDPDTGYRGSLAAAVDINTEPAARPAGPDGPGGPGGSPGGQPPRRN</sequence>
<feature type="domain" description="Intradiol ring-cleavage dioxygenases" evidence="2">
    <location>
        <begin position="117"/>
        <end position="201"/>
    </location>
</feature>
<dbReference type="PROSITE" id="PS51318">
    <property type="entry name" value="TAT"/>
    <property type="match status" value="1"/>
</dbReference>
<dbReference type="AlphaFoldDB" id="L7L7L0"/>
<accession>L7L7L0</accession>
<evidence type="ECO:0000313" key="4">
    <source>
        <dbReference type="Proteomes" id="UP000053405"/>
    </source>
</evidence>
<dbReference type="Gene3D" id="2.60.130.10">
    <property type="entry name" value="Aromatic compound dioxygenase"/>
    <property type="match status" value="1"/>
</dbReference>
<evidence type="ECO:0000313" key="3">
    <source>
        <dbReference type="EMBL" id="GAC57140.1"/>
    </source>
</evidence>
<dbReference type="STRING" id="1121927.GOHSU_16_00980"/>
<proteinExistence type="predicted"/>
<dbReference type="eggNOG" id="COG3485">
    <property type="taxonomic scope" value="Bacteria"/>
</dbReference>
<evidence type="ECO:0000259" key="2">
    <source>
        <dbReference type="Pfam" id="PF00775"/>
    </source>
</evidence>
<dbReference type="SUPFAM" id="SSF49482">
    <property type="entry name" value="Aromatic compound dioxygenase"/>
    <property type="match status" value="1"/>
</dbReference>
<dbReference type="InterPro" id="IPR006311">
    <property type="entry name" value="TAT_signal"/>
</dbReference>
<keyword evidence="4" id="KW-1185">Reference proteome</keyword>
<protein>
    <submittedName>
        <fullName evidence="3">Putative dioxygenase</fullName>
    </submittedName>
</protein>
<dbReference type="InterPro" id="IPR000627">
    <property type="entry name" value="Intradiol_dOase_C"/>
</dbReference>
<dbReference type="Pfam" id="PF00775">
    <property type="entry name" value="Dioxygenase_C"/>
    <property type="match status" value="1"/>
</dbReference>
<dbReference type="InterPro" id="IPR015889">
    <property type="entry name" value="Intradiol_dOase_core"/>
</dbReference>
<feature type="region of interest" description="Disordered" evidence="1">
    <location>
        <begin position="1"/>
        <end position="29"/>
    </location>
</feature>
<gene>
    <name evidence="3" type="ORF">GOHSU_16_00980</name>
</gene>
<dbReference type="RefSeq" id="WP_005938691.1">
    <property type="nucleotide sequence ID" value="NZ_ATVK01000047.1"/>
</dbReference>
<reference evidence="3" key="1">
    <citation type="submission" date="2012-12" db="EMBL/GenBank/DDBJ databases">
        <title>Whole genome shotgun sequence of Gordonia hirsuta NBRC 16056.</title>
        <authorList>
            <person name="Isaki-Nakamura S."/>
            <person name="Hosoyama A."/>
            <person name="Tsuchikane K."/>
            <person name="Katsumata H."/>
            <person name="Baba S."/>
            <person name="Yamazaki S."/>
            <person name="Fujita N."/>
        </authorList>
    </citation>
    <scope>NUCLEOTIDE SEQUENCE [LARGE SCALE GENOMIC DNA]</scope>
    <source>
        <strain evidence="3">NBRC 16056</strain>
    </source>
</reference>